<feature type="domain" description="Metalloenzyme" evidence="2">
    <location>
        <begin position="4"/>
        <end position="73"/>
    </location>
</feature>
<keyword evidence="1" id="KW-0413">Isomerase</keyword>
<dbReference type="Proteomes" id="UP001240157">
    <property type="component" value="Unassembled WGS sequence"/>
</dbReference>
<proteinExistence type="predicted"/>
<dbReference type="AlphaFoldDB" id="A0ABD5AZM0"/>
<dbReference type="InterPro" id="IPR017850">
    <property type="entry name" value="Alkaline_phosphatase_core_sf"/>
</dbReference>
<dbReference type="InterPro" id="IPR006124">
    <property type="entry name" value="Metalloenzyme"/>
</dbReference>
<comment type="caution">
    <text evidence="3">The sequence shown here is derived from an EMBL/GenBank/DDBJ whole genome shotgun (WGS) entry which is preliminary data.</text>
</comment>
<evidence type="ECO:0000313" key="4">
    <source>
        <dbReference type="Proteomes" id="UP001240157"/>
    </source>
</evidence>
<evidence type="ECO:0000313" key="3">
    <source>
        <dbReference type="EMBL" id="MDQ7176703.1"/>
    </source>
</evidence>
<dbReference type="EMBL" id="JAVGJF010000347">
    <property type="protein sequence ID" value="MDQ7176703.1"/>
    <property type="molecule type" value="Genomic_DNA"/>
</dbReference>
<evidence type="ECO:0000256" key="1">
    <source>
        <dbReference type="ARBA" id="ARBA00023235"/>
    </source>
</evidence>
<dbReference type="PANTHER" id="PTHR31637">
    <property type="entry name" value="2,3-BISPHOSPHOGLYCERATE-INDEPENDENT PHOSPHOGLYCERATE MUTASE"/>
    <property type="match status" value="1"/>
</dbReference>
<accession>A0ABD5AZM0</accession>
<reference evidence="3 4" key="1">
    <citation type="submission" date="2023-08" db="EMBL/GenBank/DDBJ databases">
        <title>Whole genome sequencing of Staphylococcus chromogenes NNSch 2386.</title>
        <authorList>
            <person name="Kropotov V.S."/>
            <person name="Boriskina E.V."/>
            <person name="Gordinskaya N.A."/>
            <person name="Shkurkina I.S."/>
            <person name="Kryazhev D.V."/>
            <person name="Alekseeva A.E."/>
            <person name="Makhova M.A."/>
        </authorList>
    </citation>
    <scope>NUCLEOTIDE SEQUENCE [LARGE SCALE GENOMIC DNA]</scope>
    <source>
        <strain evidence="3 4">NNSch 2386</strain>
    </source>
</reference>
<dbReference type="PANTHER" id="PTHR31637:SF0">
    <property type="entry name" value="2,3-BISPHOSPHOGLYCERATE-INDEPENDENT PHOSPHOGLYCERATE MUTASE"/>
    <property type="match status" value="1"/>
</dbReference>
<gene>
    <name evidence="3" type="ORF">RCF65_12065</name>
</gene>
<name>A0ABD5AZM0_STACR</name>
<dbReference type="Gene3D" id="3.40.720.10">
    <property type="entry name" value="Alkaline Phosphatase, subunit A"/>
    <property type="match status" value="1"/>
</dbReference>
<evidence type="ECO:0000259" key="2">
    <source>
        <dbReference type="Pfam" id="PF01676"/>
    </source>
</evidence>
<feature type="non-terminal residue" evidence="3">
    <location>
        <position position="90"/>
    </location>
</feature>
<dbReference type="GO" id="GO:0016853">
    <property type="term" value="F:isomerase activity"/>
    <property type="evidence" value="ECO:0007669"/>
    <property type="project" value="UniProtKB-KW"/>
</dbReference>
<organism evidence="3 4">
    <name type="scientific">Staphylococcus chromogenes</name>
    <name type="common">Staphylococcus hyicus subsp. chromogenes</name>
    <dbReference type="NCBI Taxonomy" id="46126"/>
    <lineage>
        <taxon>Bacteria</taxon>
        <taxon>Bacillati</taxon>
        <taxon>Bacillota</taxon>
        <taxon>Bacilli</taxon>
        <taxon>Bacillales</taxon>
        <taxon>Staphylococcaceae</taxon>
        <taxon>Staphylococcus</taxon>
    </lineage>
</organism>
<dbReference type="Gene3D" id="3.40.1450.10">
    <property type="entry name" value="BPG-independent phosphoglycerate mutase, domain B"/>
    <property type="match status" value="1"/>
</dbReference>
<dbReference type="InterPro" id="IPR005995">
    <property type="entry name" value="Pgm_bpd_ind"/>
</dbReference>
<dbReference type="Pfam" id="PF01676">
    <property type="entry name" value="Metalloenzyme"/>
    <property type="match status" value="1"/>
</dbReference>
<dbReference type="SUPFAM" id="SSF53649">
    <property type="entry name" value="Alkaline phosphatase-like"/>
    <property type="match status" value="1"/>
</dbReference>
<protein>
    <submittedName>
        <fullName evidence="3">2,3-bisphosphoglycerate-independent phosphoglycerate mutase</fullName>
    </submittedName>
</protein>
<dbReference type="InterPro" id="IPR036646">
    <property type="entry name" value="PGAM_B_sf"/>
</dbReference>
<sequence length="90" mass="9945">MAKKPTALIILDGFANREEVHGNAVKQAHKPNFDRYYEKYPTTQIEASGLDVGLPEVQMGNSEVGHMNIGAGRIVYQSLTRINKSIEDGD</sequence>